<comment type="cofactor">
    <cofactor evidence="1">
        <name>Mg(2+)</name>
        <dbReference type="ChEBI" id="CHEBI:18420"/>
    </cofactor>
</comment>
<gene>
    <name evidence="6" type="ORF">QRD43_16120</name>
</gene>
<keyword evidence="7" id="KW-1185">Reference proteome</keyword>
<dbReference type="EMBL" id="JASVDS010000004">
    <property type="protein sequence ID" value="MDL5033441.1"/>
    <property type="molecule type" value="Genomic_DNA"/>
</dbReference>
<accession>A0ABT7LKQ2</accession>
<reference evidence="6 7" key="1">
    <citation type="submission" date="2023-06" db="EMBL/GenBank/DDBJ databases">
        <title>Pelomonas sp. APW6 16S ribosomal RNA gene genome sequencing and assembly.</title>
        <authorList>
            <person name="Woo H."/>
        </authorList>
    </citation>
    <scope>NUCLEOTIDE SEQUENCE [LARGE SCALE GENOMIC DNA]</scope>
    <source>
        <strain evidence="6 7">APW6</strain>
    </source>
</reference>
<dbReference type="CDD" id="cd10807">
    <property type="entry name" value="YdjC_like_3"/>
    <property type="match status" value="1"/>
</dbReference>
<dbReference type="InterPro" id="IPR006879">
    <property type="entry name" value="YdjC-like"/>
</dbReference>
<keyword evidence="5" id="KW-0119">Carbohydrate metabolism</keyword>
<name>A0ABT7LKQ2_9BURK</name>
<comment type="caution">
    <text evidence="6">The sequence shown here is derived from an EMBL/GenBank/DDBJ whole genome shotgun (WGS) entry which is preliminary data.</text>
</comment>
<evidence type="ECO:0000256" key="5">
    <source>
        <dbReference type="ARBA" id="ARBA00023277"/>
    </source>
</evidence>
<keyword evidence="3" id="KW-0378">Hydrolase</keyword>
<dbReference type="PANTHER" id="PTHR31609">
    <property type="entry name" value="YDJC DEACETYLASE FAMILY MEMBER"/>
    <property type="match status" value="1"/>
</dbReference>
<evidence type="ECO:0000256" key="4">
    <source>
        <dbReference type="ARBA" id="ARBA00022842"/>
    </source>
</evidence>
<evidence type="ECO:0000256" key="2">
    <source>
        <dbReference type="ARBA" id="ARBA00022723"/>
    </source>
</evidence>
<dbReference type="Proteomes" id="UP001238603">
    <property type="component" value="Unassembled WGS sequence"/>
</dbReference>
<protein>
    <submittedName>
        <fullName evidence="6">ChbG/HpnK family deacetylase</fullName>
    </submittedName>
</protein>
<dbReference type="InterPro" id="IPR011330">
    <property type="entry name" value="Glyco_hydro/deAcase_b/a-brl"/>
</dbReference>
<keyword evidence="2" id="KW-0479">Metal-binding</keyword>
<dbReference type="SUPFAM" id="SSF88713">
    <property type="entry name" value="Glycoside hydrolase/deacetylase"/>
    <property type="match status" value="1"/>
</dbReference>
<organism evidence="6 7">
    <name type="scientific">Roseateles subflavus</name>
    <dbReference type="NCBI Taxonomy" id="3053353"/>
    <lineage>
        <taxon>Bacteria</taxon>
        <taxon>Pseudomonadati</taxon>
        <taxon>Pseudomonadota</taxon>
        <taxon>Betaproteobacteria</taxon>
        <taxon>Burkholderiales</taxon>
        <taxon>Sphaerotilaceae</taxon>
        <taxon>Roseateles</taxon>
    </lineage>
</organism>
<sequence length="270" mass="29518">MSRRRIQLCADDYGFDRAISLGILDCIDAGVVTATSCMVLSPAWPHWAPALKERGAQADLGLHLDLNEFAHYASRSLKGWLLAAYRGAVPQALAAPWIESQLDAFERRIGRAPDYVDGHQHLHQIPGVREAVLQVLTRRYGHACALRITCSRHWRGAKAALIGRLGGRALAAGARAEGLRVNRDFAGVYDFEPATDYRERLEAWLRSLPEGGLMMCHPGRAGSTETRADGIRAARVNEHAVLAGGQALGLLQSLDIEPGRCRDWDVAGPD</sequence>
<dbReference type="Pfam" id="PF04794">
    <property type="entry name" value="YdjC"/>
    <property type="match status" value="1"/>
</dbReference>
<dbReference type="PANTHER" id="PTHR31609:SF1">
    <property type="entry name" value="CARBOHYDRATE DEACETYLASE"/>
    <property type="match status" value="1"/>
</dbReference>
<keyword evidence="4" id="KW-0460">Magnesium</keyword>
<dbReference type="Gene3D" id="3.20.20.370">
    <property type="entry name" value="Glycoside hydrolase/deacetylase"/>
    <property type="match status" value="1"/>
</dbReference>
<evidence type="ECO:0000256" key="3">
    <source>
        <dbReference type="ARBA" id="ARBA00022801"/>
    </source>
</evidence>
<evidence type="ECO:0000256" key="1">
    <source>
        <dbReference type="ARBA" id="ARBA00001946"/>
    </source>
</evidence>
<evidence type="ECO:0000313" key="6">
    <source>
        <dbReference type="EMBL" id="MDL5033441.1"/>
    </source>
</evidence>
<proteinExistence type="predicted"/>
<evidence type="ECO:0000313" key="7">
    <source>
        <dbReference type="Proteomes" id="UP001238603"/>
    </source>
</evidence>
<dbReference type="RefSeq" id="WP_285983517.1">
    <property type="nucleotide sequence ID" value="NZ_JASVDS010000004.1"/>
</dbReference>